<dbReference type="AlphaFoldDB" id="A0A3B0XXF7"/>
<sequence length="31" mass="3582">MLTNAPSEVSEAQLRELNVRLRKPVEKEEQS</sequence>
<reference evidence="1" key="1">
    <citation type="submission" date="2018-06" db="EMBL/GenBank/DDBJ databases">
        <authorList>
            <person name="Zhirakovskaya E."/>
        </authorList>
    </citation>
    <scope>NUCLEOTIDE SEQUENCE</scope>
</reference>
<protein>
    <submittedName>
        <fullName evidence="1">Uncharacterized protein</fullName>
    </submittedName>
</protein>
<gene>
    <name evidence="1" type="ORF">MNBD_GAMMA14-2540</name>
</gene>
<dbReference type="EMBL" id="UOFM01000049">
    <property type="protein sequence ID" value="VAW73058.1"/>
    <property type="molecule type" value="Genomic_DNA"/>
</dbReference>
<organism evidence="1">
    <name type="scientific">hydrothermal vent metagenome</name>
    <dbReference type="NCBI Taxonomy" id="652676"/>
    <lineage>
        <taxon>unclassified sequences</taxon>
        <taxon>metagenomes</taxon>
        <taxon>ecological metagenomes</taxon>
    </lineage>
</organism>
<name>A0A3B0XXF7_9ZZZZ</name>
<accession>A0A3B0XXF7</accession>
<evidence type="ECO:0000313" key="1">
    <source>
        <dbReference type="EMBL" id="VAW73058.1"/>
    </source>
</evidence>
<proteinExistence type="predicted"/>